<dbReference type="PANTHER" id="PTHR36450:SF1">
    <property type="entry name" value="THIOREDOXIN"/>
    <property type="match status" value="1"/>
</dbReference>
<dbReference type="SUPFAM" id="SSF52833">
    <property type="entry name" value="Thioredoxin-like"/>
    <property type="match status" value="1"/>
</dbReference>
<organism evidence="2">
    <name type="scientific">uncultured bacterium</name>
    <name type="common">gcode 4</name>
    <dbReference type="NCBI Taxonomy" id="1234023"/>
    <lineage>
        <taxon>Bacteria</taxon>
        <taxon>environmental samples</taxon>
    </lineage>
</organism>
<gene>
    <name evidence="2" type="ORF">ACD_80C00174G0014</name>
</gene>
<accession>K1YH67</accession>
<comment type="caution">
    <text evidence="2">The sequence shown here is derived from an EMBL/GenBank/DDBJ whole genome shotgun (WGS) entry which is preliminary data.</text>
</comment>
<protein>
    <recommendedName>
        <fullName evidence="1">Thioredoxin-like fold domain-containing protein</fullName>
    </recommendedName>
</protein>
<reference evidence="2" key="1">
    <citation type="journal article" date="2012" name="Science">
        <title>Fermentation, hydrogen, and sulfur metabolism in multiple uncultivated bacterial phyla.</title>
        <authorList>
            <person name="Wrighton K.C."/>
            <person name="Thomas B.C."/>
            <person name="Sharon I."/>
            <person name="Miller C.S."/>
            <person name="Castelle C.J."/>
            <person name="VerBerkmoes N.C."/>
            <person name="Wilkins M.J."/>
            <person name="Hettich R.L."/>
            <person name="Lipton M.S."/>
            <person name="Williams K.H."/>
            <person name="Long P.E."/>
            <person name="Banfield J.F."/>
        </authorList>
    </citation>
    <scope>NUCLEOTIDE SEQUENCE [LARGE SCALE GENOMIC DNA]</scope>
</reference>
<dbReference type="InterPro" id="IPR036249">
    <property type="entry name" value="Thioredoxin-like_sf"/>
</dbReference>
<evidence type="ECO:0000313" key="2">
    <source>
        <dbReference type="EMBL" id="EKD24664.1"/>
    </source>
</evidence>
<feature type="domain" description="Thioredoxin-like fold" evidence="1">
    <location>
        <begin position="1"/>
        <end position="75"/>
    </location>
</feature>
<dbReference type="AlphaFoldDB" id="K1YH67"/>
<dbReference type="PANTHER" id="PTHR36450">
    <property type="entry name" value="THIOREDOXIN"/>
    <property type="match status" value="1"/>
</dbReference>
<proteinExistence type="predicted"/>
<dbReference type="Gene3D" id="3.40.30.10">
    <property type="entry name" value="Glutaredoxin"/>
    <property type="match status" value="1"/>
</dbReference>
<dbReference type="InterPro" id="IPR012336">
    <property type="entry name" value="Thioredoxin-like_fold"/>
</dbReference>
<dbReference type="InterPro" id="IPR005243">
    <property type="entry name" value="THIRX-like_proc"/>
</dbReference>
<sequence>MIIEIVGTPSPKTLLLEKTVEKALKKLKLECRIIKVNDAKIIKEYGIITLPALVIDDHIIFTGRIPMQKELLDILSGRKTAVHGWCCGGHDHDEEDDECCGGGCCK</sequence>
<evidence type="ECO:0000259" key="1">
    <source>
        <dbReference type="Pfam" id="PF13192"/>
    </source>
</evidence>
<dbReference type="Pfam" id="PF13192">
    <property type="entry name" value="Thioredoxin_3"/>
    <property type="match status" value="1"/>
</dbReference>
<dbReference type="EMBL" id="AMFJ01036181">
    <property type="protein sequence ID" value="EKD24664.1"/>
    <property type="molecule type" value="Genomic_DNA"/>
</dbReference>
<name>K1YH67_9BACT</name>